<dbReference type="CDD" id="cd02980">
    <property type="entry name" value="TRX_Fd_family"/>
    <property type="match status" value="1"/>
</dbReference>
<comment type="caution">
    <text evidence="1">The sequence shown here is derived from an EMBL/GenBank/DDBJ whole genome shotgun (WGS) entry which is preliminary data.</text>
</comment>
<dbReference type="Pfam" id="PF01257">
    <property type="entry name" value="2Fe-2S_thioredx"/>
    <property type="match status" value="1"/>
</dbReference>
<dbReference type="EMBL" id="JASCXW010000009">
    <property type="protein sequence ID" value="MDI6452710.1"/>
    <property type="molecule type" value="Genomic_DNA"/>
</dbReference>
<evidence type="ECO:0000313" key="2">
    <source>
        <dbReference type="Proteomes" id="UP001431532"/>
    </source>
</evidence>
<proteinExistence type="predicted"/>
<gene>
    <name evidence="1" type="ORF">QJ521_03940</name>
</gene>
<sequence length="122" mass="13722">MKSLEDLKKLRDEALKRMNMRYVKNGYRVQIGMGTCGIASGAKPVLAAFLELVEYHNLNNVTVTQVGCMGECTYEPMVEIIDEAGQAFVYCNVTTDMAKQIIEKHIQSNQPIDKYLLSTRKG</sequence>
<reference evidence="1" key="1">
    <citation type="submission" date="2023-05" db="EMBL/GenBank/DDBJ databases">
        <title>Mariniplasma microaerophilum sp. nov., a novel anaerobic mollicute isolated from terrestrial mud volcano, Taman Peninsula, Russia.</title>
        <authorList>
            <person name="Khomyakova M.A."/>
            <person name="Merkel A.Y."/>
            <person name="Slobodkin A.I."/>
        </authorList>
    </citation>
    <scope>NUCLEOTIDE SEQUENCE</scope>
    <source>
        <strain evidence="1">M4Ah</strain>
    </source>
</reference>
<organism evidence="1 2">
    <name type="scientific">Peloplasma aerotolerans</name>
    <dbReference type="NCBI Taxonomy" id="3044389"/>
    <lineage>
        <taxon>Bacteria</taxon>
        <taxon>Bacillati</taxon>
        <taxon>Mycoplasmatota</taxon>
        <taxon>Mollicutes</taxon>
        <taxon>Acholeplasmatales</taxon>
        <taxon>Acholeplasmataceae</taxon>
        <taxon>Peloplasma</taxon>
    </lineage>
</organism>
<accession>A0AAW6U716</accession>
<evidence type="ECO:0000313" key="1">
    <source>
        <dbReference type="EMBL" id="MDI6452710.1"/>
    </source>
</evidence>
<dbReference type="AlphaFoldDB" id="A0AAW6U716"/>
<keyword evidence="2" id="KW-1185">Reference proteome</keyword>
<protein>
    <submittedName>
        <fullName evidence="1">(2Fe-2S) ferredoxin domain-containing protein</fullName>
    </submittedName>
</protein>
<dbReference type="Gene3D" id="3.40.30.10">
    <property type="entry name" value="Glutaredoxin"/>
    <property type="match status" value="1"/>
</dbReference>
<name>A0AAW6U716_9MOLU</name>
<dbReference type="SUPFAM" id="SSF52833">
    <property type="entry name" value="Thioredoxin-like"/>
    <property type="match status" value="1"/>
</dbReference>
<dbReference type="Proteomes" id="UP001431532">
    <property type="component" value="Unassembled WGS sequence"/>
</dbReference>
<dbReference type="RefSeq" id="WP_282839130.1">
    <property type="nucleotide sequence ID" value="NZ_JASCXW010000009.1"/>
</dbReference>
<dbReference type="InterPro" id="IPR036249">
    <property type="entry name" value="Thioredoxin-like_sf"/>
</dbReference>